<gene>
    <name evidence="4" type="ORF">HNR15_003159</name>
</gene>
<dbReference type="Pfam" id="PF11774">
    <property type="entry name" value="Lsr2"/>
    <property type="match status" value="1"/>
</dbReference>
<dbReference type="Proteomes" id="UP000571817">
    <property type="component" value="Unassembled WGS sequence"/>
</dbReference>
<evidence type="ECO:0000313" key="5">
    <source>
        <dbReference type="Proteomes" id="UP000571817"/>
    </source>
</evidence>
<dbReference type="AlphaFoldDB" id="A0A853DF70"/>
<evidence type="ECO:0000259" key="3">
    <source>
        <dbReference type="Pfam" id="PF23359"/>
    </source>
</evidence>
<evidence type="ECO:0000256" key="1">
    <source>
        <dbReference type="ARBA" id="ARBA00023125"/>
    </source>
</evidence>
<dbReference type="Pfam" id="PF23359">
    <property type="entry name" value="Lsr2_DNA-bd"/>
    <property type="match status" value="1"/>
</dbReference>
<dbReference type="RefSeq" id="WP_179483284.1">
    <property type="nucleotide sequence ID" value="NZ_JACCFW010000001.1"/>
</dbReference>
<proteinExistence type="predicted"/>
<dbReference type="Gene3D" id="3.30.60.230">
    <property type="entry name" value="Lsr2, dimerization domain"/>
    <property type="match status" value="1"/>
</dbReference>
<keyword evidence="5" id="KW-1185">Reference proteome</keyword>
<dbReference type="GO" id="GO:0016746">
    <property type="term" value="F:acyltransferase activity"/>
    <property type="evidence" value="ECO:0007669"/>
    <property type="project" value="InterPro"/>
</dbReference>
<dbReference type="EMBL" id="JACCFW010000001">
    <property type="protein sequence ID" value="NYJ76196.1"/>
    <property type="molecule type" value="Genomic_DNA"/>
</dbReference>
<dbReference type="GO" id="GO:0003677">
    <property type="term" value="F:DNA binding"/>
    <property type="evidence" value="ECO:0007669"/>
    <property type="project" value="UniProtKB-KW"/>
</dbReference>
<sequence length="107" mass="11752">MTQRVVTVLEDDLDGGPAVETVQFGLDGVTYEIDVSKAHAEQLRSTLGTWREHARRAGTKHPAVPRQVETPVDPRAVRAWATSRDLPLPSKGRIPDAVVERFRAAGN</sequence>
<protein>
    <recommendedName>
        <fullName evidence="6">Lsr2 family protein</fullName>
    </recommendedName>
</protein>
<organism evidence="4 5">
    <name type="scientific">Allobranchiibius huperziae</name>
    <dbReference type="NCBI Taxonomy" id="1874116"/>
    <lineage>
        <taxon>Bacteria</taxon>
        <taxon>Bacillati</taxon>
        <taxon>Actinomycetota</taxon>
        <taxon>Actinomycetes</taxon>
        <taxon>Micrococcales</taxon>
        <taxon>Dermacoccaceae</taxon>
        <taxon>Allobranchiibius</taxon>
    </lineage>
</organism>
<keyword evidence="1" id="KW-0238">DNA-binding</keyword>
<feature type="domain" description="Lsr2 dimerization" evidence="2">
    <location>
        <begin position="1"/>
        <end position="58"/>
    </location>
</feature>
<dbReference type="InterPro" id="IPR036625">
    <property type="entry name" value="E3-bd_dom_sf"/>
</dbReference>
<reference evidence="4 5" key="1">
    <citation type="submission" date="2020-07" db="EMBL/GenBank/DDBJ databases">
        <title>Sequencing the genomes of 1000 actinobacteria strains.</title>
        <authorList>
            <person name="Klenk H.-P."/>
        </authorList>
    </citation>
    <scope>NUCLEOTIDE SEQUENCE [LARGE SCALE GENOMIC DNA]</scope>
    <source>
        <strain evidence="4 5">DSM 29531</strain>
    </source>
</reference>
<feature type="domain" description="Lsr2 DNA-binding" evidence="3">
    <location>
        <begin position="72"/>
        <end position="105"/>
    </location>
</feature>
<name>A0A853DF70_9MICO</name>
<dbReference type="InterPro" id="IPR042261">
    <property type="entry name" value="Lsr2-like_dimerization"/>
</dbReference>
<dbReference type="Gene3D" id="4.10.320.10">
    <property type="entry name" value="E3-binding domain"/>
    <property type="match status" value="1"/>
</dbReference>
<evidence type="ECO:0000313" key="4">
    <source>
        <dbReference type="EMBL" id="NYJ76196.1"/>
    </source>
</evidence>
<accession>A0A853DF70</accession>
<evidence type="ECO:0000259" key="2">
    <source>
        <dbReference type="Pfam" id="PF11774"/>
    </source>
</evidence>
<dbReference type="InterPro" id="IPR024412">
    <property type="entry name" value="Lsr2_dim_dom"/>
</dbReference>
<evidence type="ECO:0008006" key="6">
    <source>
        <dbReference type="Google" id="ProtNLM"/>
    </source>
</evidence>
<dbReference type="InterPro" id="IPR055370">
    <property type="entry name" value="Lsr2_DNA-bd"/>
</dbReference>
<comment type="caution">
    <text evidence="4">The sequence shown here is derived from an EMBL/GenBank/DDBJ whole genome shotgun (WGS) entry which is preliminary data.</text>
</comment>